<name>A0A502F1J9_9FLAO</name>
<evidence type="ECO:0000313" key="2">
    <source>
        <dbReference type="Proteomes" id="UP000319700"/>
    </source>
</evidence>
<gene>
    <name evidence="1" type="ORF">EAH81_05985</name>
</gene>
<organism evidence="1 2">
    <name type="scientific">Flavobacterium pectinovorum</name>
    <dbReference type="NCBI Taxonomy" id="29533"/>
    <lineage>
        <taxon>Bacteria</taxon>
        <taxon>Pseudomonadati</taxon>
        <taxon>Bacteroidota</taxon>
        <taxon>Flavobacteriia</taxon>
        <taxon>Flavobacteriales</taxon>
        <taxon>Flavobacteriaceae</taxon>
        <taxon>Flavobacterium</taxon>
    </lineage>
</organism>
<sequence length="174" mass="20383">MLVSCENQNLKSQLFLEHNFLKIIDAEAHPEGFTQRKITKLKKSEKTIIQLDPKIAYNEDADELLVDFFDKNPFYKDQFKDLIYDISYNEFSIDHKFAKQIGGYSIHFNSSRATDEPRDKNTERFAVKNFKSFDNKAMLVLSKTENKHIIVSVLLFVKNKSKWAIVKREILAKT</sequence>
<dbReference type="EMBL" id="RCZH01000003">
    <property type="protein sequence ID" value="TPG44095.1"/>
    <property type="molecule type" value="Genomic_DNA"/>
</dbReference>
<proteinExistence type="predicted"/>
<dbReference type="AlphaFoldDB" id="A0A502F1J9"/>
<reference evidence="1 2" key="1">
    <citation type="journal article" date="2019" name="Environ. Microbiol.">
        <title>Species interactions and distinct microbial communities in high Arctic permafrost affected cryosols are associated with the CH4 and CO2 gas fluxes.</title>
        <authorList>
            <person name="Altshuler I."/>
            <person name="Hamel J."/>
            <person name="Turney S."/>
            <person name="Magnuson E."/>
            <person name="Levesque R."/>
            <person name="Greer C."/>
            <person name="Whyte L.G."/>
        </authorList>
    </citation>
    <scope>NUCLEOTIDE SEQUENCE [LARGE SCALE GENOMIC DNA]</scope>
    <source>
        <strain evidence="1 2">42</strain>
    </source>
</reference>
<keyword evidence="2" id="KW-1185">Reference proteome</keyword>
<evidence type="ECO:0000313" key="1">
    <source>
        <dbReference type="EMBL" id="TPG44095.1"/>
    </source>
</evidence>
<accession>A0A502F1J9</accession>
<protein>
    <submittedName>
        <fullName evidence="1">Uncharacterized protein</fullName>
    </submittedName>
</protein>
<comment type="caution">
    <text evidence="1">The sequence shown here is derived from an EMBL/GenBank/DDBJ whole genome shotgun (WGS) entry which is preliminary data.</text>
</comment>
<dbReference type="Proteomes" id="UP000319700">
    <property type="component" value="Unassembled WGS sequence"/>
</dbReference>